<organism evidence="5 6">
    <name type="scientific">Streptomyces griseorubiginosus</name>
    <dbReference type="NCBI Taxonomy" id="67304"/>
    <lineage>
        <taxon>Bacteria</taxon>
        <taxon>Bacillati</taxon>
        <taxon>Actinomycetota</taxon>
        <taxon>Actinomycetes</taxon>
        <taxon>Kitasatosporales</taxon>
        <taxon>Streptomycetaceae</taxon>
        <taxon>Streptomyces</taxon>
    </lineage>
</organism>
<proteinExistence type="predicted"/>
<dbReference type="InterPro" id="IPR036890">
    <property type="entry name" value="HATPase_C_sf"/>
</dbReference>
<dbReference type="PROSITE" id="PS50043">
    <property type="entry name" value="HTH_LUXR_2"/>
    <property type="match status" value="1"/>
</dbReference>
<dbReference type="CDD" id="cd06170">
    <property type="entry name" value="LuxR_C_like"/>
    <property type="match status" value="1"/>
</dbReference>
<evidence type="ECO:0000259" key="4">
    <source>
        <dbReference type="PROSITE" id="PS50043"/>
    </source>
</evidence>
<dbReference type="PANTHER" id="PTHR44688:SF16">
    <property type="entry name" value="DNA-BINDING TRANSCRIPTIONAL ACTIVATOR DEVR_DOSR"/>
    <property type="match status" value="1"/>
</dbReference>
<evidence type="ECO:0000313" key="5">
    <source>
        <dbReference type="EMBL" id="KUN58715.1"/>
    </source>
</evidence>
<keyword evidence="6" id="KW-1185">Reference proteome</keyword>
<dbReference type="SUPFAM" id="SSF55874">
    <property type="entry name" value="ATPase domain of HSP90 chaperone/DNA topoisomerase II/histidine kinase"/>
    <property type="match status" value="1"/>
</dbReference>
<dbReference type="SMART" id="SM00421">
    <property type="entry name" value="HTH_LUXR"/>
    <property type="match status" value="1"/>
</dbReference>
<dbReference type="InterPro" id="IPR016032">
    <property type="entry name" value="Sig_transdc_resp-reg_C-effctor"/>
</dbReference>
<dbReference type="Proteomes" id="UP000054375">
    <property type="component" value="Unassembled WGS sequence"/>
</dbReference>
<dbReference type="InterPro" id="IPR036388">
    <property type="entry name" value="WH-like_DNA-bd_sf"/>
</dbReference>
<dbReference type="EMBL" id="LMWV01000044">
    <property type="protein sequence ID" value="KUN58715.1"/>
    <property type="molecule type" value="Genomic_DNA"/>
</dbReference>
<dbReference type="Gene3D" id="3.30.565.10">
    <property type="entry name" value="Histidine kinase-like ATPase, C-terminal domain"/>
    <property type="match status" value="1"/>
</dbReference>
<dbReference type="GO" id="GO:0003677">
    <property type="term" value="F:DNA binding"/>
    <property type="evidence" value="ECO:0007669"/>
    <property type="project" value="UniProtKB-KW"/>
</dbReference>
<evidence type="ECO:0000256" key="1">
    <source>
        <dbReference type="ARBA" id="ARBA00023015"/>
    </source>
</evidence>
<dbReference type="InterPro" id="IPR000792">
    <property type="entry name" value="Tscrpt_reg_LuxR_C"/>
</dbReference>
<dbReference type="AlphaFoldDB" id="A0A101RN48"/>
<dbReference type="Gene3D" id="1.10.10.10">
    <property type="entry name" value="Winged helix-like DNA-binding domain superfamily/Winged helix DNA-binding domain"/>
    <property type="match status" value="1"/>
</dbReference>
<dbReference type="PANTHER" id="PTHR44688">
    <property type="entry name" value="DNA-BINDING TRANSCRIPTIONAL ACTIVATOR DEVR_DOSR"/>
    <property type="match status" value="1"/>
</dbReference>
<evidence type="ECO:0000256" key="2">
    <source>
        <dbReference type="ARBA" id="ARBA00023125"/>
    </source>
</evidence>
<protein>
    <recommendedName>
        <fullName evidence="4">HTH luxR-type domain-containing protein</fullName>
    </recommendedName>
</protein>
<dbReference type="SUPFAM" id="SSF46894">
    <property type="entry name" value="C-terminal effector domain of the bipartite response regulators"/>
    <property type="match status" value="1"/>
</dbReference>
<keyword evidence="3" id="KW-0804">Transcription</keyword>
<evidence type="ECO:0000313" key="6">
    <source>
        <dbReference type="Proteomes" id="UP000054375"/>
    </source>
</evidence>
<keyword evidence="1" id="KW-0805">Transcription regulation</keyword>
<reference evidence="5 6" key="1">
    <citation type="submission" date="2015-10" db="EMBL/GenBank/DDBJ databases">
        <title>Draft genome sequence of Streptomyces griseorubiginosus DSM 40469, type strain for the species Streptomyces griseorubiginosus.</title>
        <authorList>
            <person name="Ruckert C."/>
            <person name="Winkler A."/>
            <person name="Kalinowski J."/>
            <person name="Kampfer P."/>
            <person name="Glaeser S."/>
        </authorList>
    </citation>
    <scope>NUCLEOTIDE SEQUENCE [LARGE SCALE GENOMIC DNA]</scope>
    <source>
        <strain evidence="5 6">DSM 40469</strain>
    </source>
</reference>
<dbReference type="PRINTS" id="PR00038">
    <property type="entry name" value="HTHLUXR"/>
</dbReference>
<dbReference type="Pfam" id="PF00196">
    <property type="entry name" value="GerE"/>
    <property type="match status" value="1"/>
</dbReference>
<accession>A0A101RN48</accession>
<evidence type="ECO:0000256" key="3">
    <source>
        <dbReference type="ARBA" id="ARBA00023163"/>
    </source>
</evidence>
<dbReference type="GO" id="GO:0006355">
    <property type="term" value="P:regulation of DNA-templated transcription"/>
    <property type="evidence" value="ECO:0007669"/>
    <property type="project" value="InterPro"/>
</dbReference>
<keyword evidence="2" id="KW-0238">DNA-binding</keyword>
<comment type="caution">
    <text evidence="5">The sequence shown here is derived from an EMBL/GenBank/DDBJ whole genome shotgun (WGS) entry which is preliminary data.</text>
</comment>
<dbReference type="RefSeq" id="WP_062246421.1">
    <property type="nucleotide sequence ID" value="NZ_JBPJFL010000002.1"/>
</dbReference>
<name>A0A101RN48_9ACTN</name>
<feature type="domain" description="HTH luxR-type" evidence="4">
    <location>
        <begin position="333"/>
        <end position="398"/>
    </location>
</feature>
<sequence length="399" mass="42993">MTGDWVLELATAAADEVLPRLSAVVREEVPHRWAAVLVAGRISVTPHNGDRRPSAAELAALDAAAVPGQPWHRPVTIGGTTRPALVAATAGPRASGSLLVLADADDTQHAYPMVQRCWEIAAALLSRSDSPPTTAAERFFAGEHAKQLLLARDTHAATLKALLTTLRSRELDDSRARRAATDMASTALTALQAASSAQECTVQRAFSLLTEQLRPLVLHAEVNLETVPPATADRILPGPVGQAATALSRGCVLVMLEHTHPRRIRVAWQVTDDQLSVDVRDDGDCAQFPLNLAEYRMRERLAPLGGDFSMATVPGWGTTITARLPLALPPSTDVELLRELSPREITVMAELVRGLTNQQIAEQLHVTEHTVKFHVRQILSKLGVHTRGEAAALGRAARF</sequence>
<gene>
    <name evidence="5" type="ORF">AQJ54_40785</name>
</gene>